<dbReference type="RefSeq" id="WP_116236244.1">
    <property type="nucleotide sequence ID" value="NZ_QRDP01000004.1"/>
</dbReference>
<dbReference type="EMBL" id="QRDP01000004">
    <property type="protein sequence ID" value="RED16892.1"/>
    <property type="molecule type" value="Genomic_DNA"/>
</dbReference>
<accession>A0A3D9FH51</accession>
<sequence length="176" mass="19104">MQRFILTGAPGAGKTTIVRQLAGQDCKTVAEAATDIIAREQAAGVAEPWTAAGFVAKIAQLQKQRIAAATGWIQCHDRSPICTLALARHLGVPVPPILERLLDRIATQRLFEPSVFIVDSLDFIEKTAARRIDLEEARAFGRLHAQAYAELGYRLVSVPAGPVATRVEQVRAHFVA</sequence>
<dbReference type="Gene3D" id="3.40.50.300">
    <property type="entry name" value="P-loop containing nucleotide triphosphate hydrolases"/>
    <property type="match status" value="1"/>
</dbReference>
<dbReference type="Proteomes" id="UP000256310">
    <property type="component" value="Unassembled WGS sequence"/>
</dbReference>
<feature type="domain" description="NadR/Ttd14 AAA" evidence="1">
    <location>
        <begin position="3"/>
        <end position="166"/>
    </location>
</feature>
<dbReference type="Pfam" id="PF13521">
    <property type="entry name" value="AAA_28"/>
    <property type="match status" value="1"/>
</dbReference>
<keyword evidence="3" id="KW-1185">Reference proteome</keyword>
<organism evidence="2 3">
    <name type="scientific">Parasphingopyxis lamellibrachiae</name>
    <dbReference type="NCBI Taxonomy" id="680125"/>
    <lineage>
        <taxon>Bacteria</taxon>
        <taxon>Pseudomonadati</taxon>
        <taxon>Pseudomonadota</taxon>
        <taxon>Alphaproteobacteria</taxon>
        <taxon>Sphingomonadales</taxon>
        <taxon>Sphingomonadaceae</taxon>
        <taxon>Parasphingopyxis</taxon>
    </lineage>
</organism>
<gene>
    <name evidence="2" type="ORF">DFR46_1925</name>
</gene>
<evidence type="ECO:0000259" key="1">
    <source>
        <dbReference type="Pfam" id="PF13521"/>
    </source>
</evidence>
<dbReference type="OrthoDB" id="5638848at2"/>
<proteinExistence type="predicted"/>
<evidence type="ECO:0000313" key="3">
    <source>
        <dbReference type="Proteomes" id="UP000256310"/>
    </source>
</evidence>
<evidence type="ECO:0000313" key="2">
    <source>
        <dbReference type="EMBL" id="RED16892.1"/>
    </source>
</evidence>
<dbReference type="InterPro" id="IPR038727">
    <property type="entry name" value="NadR/Ttd14_AAA_dom"/>
</dbReference>
<name>A0A3D9FH51_9SPHN</name>
<reference evidence="2 3" key="1">
    <citation type="submission" date="2018-07" db="EMBL/GenBank/DDBJ databases">
        <title>Genomic Encyclopedia of Type Strains, Phase IV (KMG-IV): sequencing the most valuable type-strain genomes for metagenomic binning, comparative biology and taxonomic classification.</title>
        <authorList>
            <person name="Goeker M."/>
        </authorList>
    </citation>
    <scope>NUCLEOTIDE SEQUENCE [LARGE SCALE GENOMIC DNA]</scope>
    <source>
        <strain evidence="2 3">DSM 26725</strain>
    </source>
</reference>
<protein>
    <submittedName>
        <fullName evidence="2">Putative ATPase</fullName>
    </submittedName>
</protein>
<dbReference type="InterPro" id="IPR027417">
    <property type="entry name" value="P-loop_NTPase"/>
</dbReference>
<dbReference type="AlphaFoldDB" id="A0A3D9FH51"/>
<comment type="caution">
    <text evidence="2">The sequence shown here is derived from an EMBL/GenBank/DDBJ whole genome shotgun (WGS) entry which is preliminary data.</text>
</comment>
<dbReference type="SUPFAM" id="SSF52540">
    <property type="entry name" value="P-loop containing nucleoside triphosphate hydrolases"/>
    <property type="match status" value="1"/>
</dbReference>